<dbReference type="EMBL" id="QNSE01000008">
    <property type="protein sequence ID" value="RBP82553.1"/>
    <property type="molecule type" value="Genomic_DNA"/>
</dbReference>
<comment type="caution">
    <text evidence="1">The sequence shown here is derived from an EMBL/GenBank/DDBJ whole genome shotgun (WGS) entry which is preliminary data.</text>
</comment>
<sequence length="45" mass="4999">MILSIGNKNIQLLAKYDDKLTFIEVQLLIHTPTSIANPTLIVPHA</sequence>
<accession>A0A366J697</accession>
<dbReference type="AlphaFoldDB" id="A0A366J697"/>
<keyword evidence="2" id="KW-1185">Reference proteome</keyword>
<reference evidence="1 2" key="1">
    <citation type="submission" date="2018-06" db="EMBL/GenBank/DDBJ databases">
        <title>Genomic Encyclopedia of Type Strains, Phase III (KMG-III): the genomes of soil and plant-associated and newly described type strains.</title>
        <authorList>
            <person name="Whitman W."/>
        </authorList>
    </citation>
    <scope>NUCLEOTIDE SEQUENCE [LARGE SCALE GENOMIC DNA]</scope>
    <source>
        <strain evidence="1 2">CECT 7377</strain>
    </source>
</reference>
<evidence type="ECO:0000313" key="1">
    <source>
        <dbReference type="EMBL" id="RBP82553.1"/>
    </source>
</evidence>
<evidence type="ECO:0000313" key="2">
    <source>
        <dbReference type="Proteomes" id="UP000252792"/>
    </source>
</evidence>
<dbReference type="Proteomes" id="UP000252792">
    <property type="component" value="Unassembled WGS sequence"/>
</dbReference>
<name>A0A366J697_9GAMM</name>
<gene>
    <name evidence="1" type="ORF">DFP80_108200</name>
</gene>
<organism evidence="1 2">
    <name type="scientific">Marinomonas rhizomae</name>
    <dbReference type="NCBI Taxonomy" id="491948"/>
    <lineage>
        <taxon>Bacteria</taxon>
        <taxon>Pseudomonadati</taxon>
        <taxon>Pseudomonadota</taxon>
        <taxon>Gammaproteobacteria</taxon>
        <taxon>Oceanospirillales</taxon>
        <taxon>Oceanospirillaceae</taxon>
        <taxon>Marinomonas</taxon>
    </lineage>
</organism>
<proteinExistence type="predicted"/>
<protein>
    <submittedName>
        <fullName evidence="1">Uncharacterized protein</fullName>
    </submittedName>
</protein>